<organism evidence="2 3">
    <name type="scientific">Kingella oralis ATCC 51147</name>
    <dbReference type="NCBI Taxonomy" id="629741"/>
    <lineage>
        <taxon>Bacteria</taxon>
        <taxon>Pseudomonadati</taxon>
        <taxon>Pseudomonadota</taxon>
        <taxon>Betaproteobacteria</taxon>
        <taxon>Neisseriales</taxon>
        <taxon>Neisseriaceae</taxon>
        <taxon>Kingella</taxon>
    </lineage>
</organism>
<evidence type="ECO:0000313" key="3">
    <source>
        <dbReference type="Proteomes" id="UP000003009"/>
    </source>
</evidence>
<keyword evidence="3" id="KW-1185">Reference proteome</keyword>
<gene>
    <name evidence="2" type="ORF">GCWU000324_02823</name>
</gene>
<dbReference type="AlphaFoldDB" id="C4GM90"/>
<sequence>MLFSGTSVRLSDDAQSAASPHAPKKGCAEREVRAANLQCRGRLSLLTFFDEAKKVSRPRRDKAQR</sequence>
<dbReference type="Proteomes" id="UP000003009">
    <property type="component" value="Unassembled WGS sequence"/>
</dbReference>
<feature type="compositionally biased region" description="Polar residues" evidence="1">
    <location>
        <begin position="1"/>
        <end position="18"/>
    </location>
</feature>
<feature type="region of interest" description="Disordered" evidence="1">
    <location>
        <begin position="1"/>
        <end position="29"/>
    </location>
</feature>
<proteinExistence type="predicted"/>
<dbReference type="EMBL" id="ACJW02000007">
    <property type="protein sequence ID" value="EEP66848.1"/>
    <property type="molecule type" value="Genomic_DNA"/>
</dbReference>
<evidence type="ECO:0000313" key="2">
    <source>
        <dbReference type="EMBL" id="EEP66848.1"/>
    </source>
</evidence>
<dbReference type="HOGENOM" id="CLU_2844028_0_0_4"/>
<protein>
    <submittedName>
        <fullName evidence="2">Uncharacterized protein</fullName>
    </submittedName>
</protein>
<evidence type="ECO:0000256" key="1">
    <source>
        <dbReference type="SAM" id="MobiDB-lite"/>
    </source>
</evidence>
<name>C4GM90_9NEIS</name>
<comment type="caution">
    <text evidence="2">The sequence shown here is derived from an EMBL/GenBank/DDBJ whole genome shotgun (WGS) entry which is preliminary data.</text>
</comment>
<reference evidence="2" key="1">
    <citation type="submission" date="2009-04" db="EMBL/GenBank/DDBJ databases">
        <authorList>
            <person name="Weinstock G."/>
            <person name="Sodergren E."/>
            <person name="Clifton S."/>
            <person name="Fulton L."/>
            <person name="Fulton B."/>
            <person name="Courtney L."/>
            <person name="Fronick C."/>
            <person name="Harrison M."/>
            <person name="Strong C."/>
            <person name="Farmer C."/>
            <person name="Delahaunty K."/>
            <person name="Markovic C."/>
            <person name="Hall O."/>
            <person name="Minx P."/>
            <person name="Tomlinson C."/>
            <person name="Mitreva M."/>
            <person name="Nelson J."/>
            <person name="Hou S."/>
            <person name="Wollam A."/>
            <person name="Pepin K.H."/>
            <person name="Johnson M."/>
            <person name="Bhonagiri V."/>
            <person name="Nash W.E."/>
            <person name="Warren W."/>
            <person name="Chinwalla A."/>
            <person name="Mardis E.R."/>
            <person name="Wilson R.K."/>
        </authorList>
    </citation>
    <scope>NUCLEOTIDE SEQUENCE [LARGE SCALE GENOMIC DNA]</scope>
    <source>
        <strain evidence="2">ATCC 51147</strain>
    </source>
</reference>
<accession>C4GM90</accession>